<feature type="active site" description="Nucleophile" evidence="4">
    <location>
        <position position="46"/>
    </location>
</feature>
<feature type="domain" description="PNPLA" evidence="5">
    <location>
        <begin position="13"/>
        <end position="186"/>
    </location>
</feature>
<keyword evidence="2 4" id="KW-0442">Lipid degradation</keyword>
<dbReference type="InterPro" id="IPR050301">
    <property type="entry name" value="NTE"/>
</dbReference>
<evidence type="ECO:0000256" key="2">
    <source>
        <dbReference type="ARBA" id="ARBA00022963"/>
    </source>
</evidence>
<gene>
    <name evidence="6" type="ORF">PCC79_13160</name>
</gene>
<keyword evidence="3 4" id="KW-0443">Lipid metabolism</keyword>
<dbReference type="PANTHER" id="PTHR14226">
    <property type="entry name" value="NEUROPATHY TARGET ESTERASE/SWISS CHEESE D.MELANOGASTER"/>
    <property type="match status" value="1"/>
</dbReference>
<keyword evidence="7" id="KW-1185">Reference proteome</keyword>
<dbReference type="Pfam" id="PF19890">
    <property type="entry name" value="DUF6363"/>
    <property type="match status" value="1"/>
</dbReference>
<dbReference type="InterPro" id="IPR037483">
    <property type="entry name" value="YjjU-like"/>
</dbReference>
<feature type="short sequence motif" description="DGA/G" evidence="4">
    <location>
        <begin position="171"/>
        <end position="173"/>
    </location>
</feature>
<dbReference type="PANTHER" id="PTHR14226:SF25">
    <property type="entry name" value="PHOSPHOESTERASE"/>
    <property type="match status" value="1"/>
</dbReference>
<accession>A0ABZ3CC42</accession>
<dbReference type="PROSITE" id="PS51635">
    <property type="entry name" value="PNPLA"/>
    <property type="match status" value="1"/>
</dbReference>
<comment type="caution">
    <text evidence="4">Lacks conserved residue(s) required for the propagation of feature annotation.</text>
</comment>
<evidence type="ECO:0000313" key="7">
    <source>
        <dbReference type="Proteomes" id="UP001434337"/>
    </source>
</evidence>
<feature type="short sequence motif" description="GXSXG" evidence="4">
    <location>
        <begin position="44"/>
        <end position="48"/>
    </location>
</feature>
<organism evidence="6 7">
    <name type="scientific">Propioniciclava soli</name>
    <dbReference type="NCBI Taxonomy" id="2775081"/>
    <lineage>
        <taxon>Bacteria</taxon>
        <taxon>Bacillati</taxon>
        <taxon>Actinomycetota</taxon>
        <taxon>Actinomycetes</taxon>
        <taxon>Propionibacteriales</taxon>
        <taxon>Propionibacteriaceae</taxon>
        <taxon>Propioniciclava</taxon>
    </lineage>
</organism>
<dbReference type="InterPro" id="IPR002641">
    <property type="entry name" value="PNPLA_dom"/>
</dbReference>
<dbReference type="InterPro" id="IPR045943">
    <property type="entry name" value="DUF6363"/>
</dbReference>
<dbReference type="Gene3D" id="3.40.1090.10">
    <property type="entry name" value="Cytosolic phospholipase A2 catalytic domain"/>
    <property type="match status" value="1"/>
</dbReference>
<sequence>MTPTQANVEKVALIFEGGAMRASYTAAVVVKLIEQGIVFPFVAGISAGATNTLNYLSSDPWRARASFIDLAADPNFGNWRTFVQGKGLFHAEYIYRQTSGPDGLLPFNMDAFASHPADLAIQALRCSDGATITWGRPDLRTLDEILPRVQASSTMPVVMPPVEIEGDFYVDGALGTSGGIALDAARAAGYTKFFIVLTQERGYTKGPLPAPWFYRRHFRRWPAVADALVTRHLRYNATREEVFALEDSGDAFVFVPDHMPVSNGERDLAKLTQAHALGLEQAEREVPAWREFLGLGPETA</sequence>
<evidence type="ECO:0000256" key="4">
    <source>
        <dbReference type="PROSITE-ProRule" id="PRU01161"/>
    </source>
</evidence>
<protein>
    <submittedName>
        <fullName evidence="6">Patatin family protein</fullName>
    </submittedName>
</protein>
<evidence type="ECO:0000259" key="5">
    <source>
        <dbReference type="PROSITE" id="PS51635"/>
    </source>
</evidence>
<dbReference type="EMBL" id="CP115965">
    <property type="protein sequence ID" value="WZX00339.1"/>
    <property type="molecule type" value="Genomic_DNA"/>
</dbReference>
<keyword evidence="1 4" id="KW-0378">Hydrolase</keyword>
<proteinExistence type="predicted"/>
<evidence type="ECO:0000256" key="3">
    <source>
        <dbReference type="ARBA" id="ARBA00023098"/>
    </source>
</evidence>
<reference evidence="6 7" key="1">
    <citation type="journal article" date="2023" name="Environ Microbiome">
        <title>A coral-associated actinobacterium mitigates coral bleaching under heat stress.</title>
        <authorList>
            <person name="Li J."/>
            <person name="Zou Y."/>
            <person name="Li Q."/>
            <person name="Zhang J."/>
            <person name="Bourne D.G."/>
            <person name="Lyu Y."/>
            <person name="Liu C."/>
            <person name="Zhang S."/>
        </authorList>
    </citation>
    <scope>NUCLEOTIDE SEQUENCE [LARGE SCALE GENOMIC DNA]</scope>
    <source>
        <strain evidence="6 7">SCSIO 13291</strain>
    </source>
</reference>
<name>A0ABZ3CC42_9ACTN</name>
<evidence type="ECO:0000256" key="1">
    <source>
        <dbReference type="ARBA" id="ARBA00022801"/>
    </source>
</evidence>
<dbReference type="SUPFAM" id="SSF52151">
    <property type="entry name" value="FabD/lysophospholipase-like"/>
    <property type="match status" value="1"/>
</dbReference>
<evidence type="ECO:0000313" key="6">
    <source>
        <dbReference type="EMBL" id="WZX00339.1"/>
    </source>
</evidence>
<feature type="active site" description="Proton acceptor" evidence="4">
    <location>
        <position position="171"/>
    </location>
</feature>
<dbReference type="Pfam" id="PF01734">
    <property type="entry name" value="Patatin"/>
    <property type="match status" value="1"/>
</dbReference>
<dbReference type="InterPro" id="IPR016035">
    <property type="entry name" value="Acyl_Trfase/lysoPLipase"/>
</dbReference>
<dbReference type="RefSeq" id="WP_332836173.1">
    <property type="nucleotide sequence ID" value="NZ_CP115965.1"/>
</dbReference>
<dbReference type="CDD" id="cd07208">
    <property type="entry name" value="Pat_hypo_Ecoli_yjju_like"/>
    <property type="match status" value="1"/>
</dbReference>
<dbReference type="Proteomes" id="UP001434337">
    <property type="component" value="Chromosome"/>
</dbReference>